<proteinExistence type="predicted"/>
<dbReference type="GO" id="GO:0016832">
    <property type="term" value="F:aldehyde-lyase activity"/>
    <property type="evidence" value="ECO:0007669"/>
    <property type="project" value="InterPro"/>
</dbReference>
<dbReference type="InterPro" id="IPR013785">
    <property type="entry name" value="Aldolase_TIM"/>
</dbReference>
<dbReference type="InterPro" id="IPR000771">
    <property type="entry name" value="FBA_II"/>
</dbReference>
<dbReference type="Gene3D" id="3.20.20.70">
    <property type="entry name" value="Aldolase class I"/>
    <property type="match status" value="1"/>
</dbReference>
<dbReference type="GO" id="GO:0008270">
    <property type="term" value="F:zinc ion binding"/>
    <property type="evidence" value="ECO:0007669"/>
    <property type="project" value="InterPro"/>
</dbReference>
<dbReference type="Pfam" id="PF01116">
    <property type="entry name" value="F_bP_aldolase"/>
    <property type="match status" value="1"/>
</dbReference>
<organism evidence="1">
    <name type="scientific">Candidatus Tenderia electrophaga</name>
    <dbReference type="NCBI Taxonomy" id="1748243"/>
    <lineage>
        <taxon>Bacteria</taxon>
        <taxon>Pseudomonadati</taxon>
        <taxon>Pseudomonadota</taxon>
        <taxon>Gammaproteobacteria</taxon>
        <taxon>Candidatus Tenderiales</taxon>
        <taxon>Candidatus Tenderiaceae</taxon>
        <taxon>Candidatus Tenderia</taxon>
    </lineage>
</organism>
<comment type="caution">
    <text evidence="1">The sequence shown here is derived from an EMBL/GenBank/DDBJ whole genome shotgun (WGS) entry which is preliminary data.</text>
</comment>
<dbReference type="AlphaFoldDB" id="A0A832J8D0"/>
<reference evidence="1" key="1">
    <citation type="journal article" date="2020" name="mSystems">
        <title>Genome- and Community-Level Interaction Insights into Carbon Utilization and Element Cycling Functions of Hydrothermarchaeota in Hydrothermal Sediment.</title>
        <authorList>
            <person name="Zhou Z."/>
            <person name="Liu Y."/>
            <person name="Xu W."/>
            <person name="Pan J."/>
            <person name="Luo Z.H."/>
            <person name="Li M."/>
        </authorList>
    </citation>
    <scope>NUCLEOTIDE SEQUENCE [LARGE SCALE GENOMIC DNA]</scope>
    <source>
        <strain evidence="1">HyVt-505</strain>
    </source>
</reference>
<accession>A0A832J8D0</accession>
<sequence>MALVNMRDMIYHAYENSYAVGAFDLVSLDFLEAVIDAAERCRAPVILSIAEPHFAHYDFELMMPAVEAAAKRAAVPVAIQLDHGSSLASATQAINLGCNGVMLDASNMSLPDNINATKTVVDMAHQCGVPVVGELGYVAGMEGEGAKQHPGATELTIPAEAQA</sequence>
<dbReference type="GO" id="GO:0005975">
    <property type="term" value="P:carbohydrate metabolic process"/>
    <property type="evidence" value="ECO:0007669"/>
    <property type="project" value="InterPro"/>
</dbReference>
<protein>
    <submittedName>
        <fullName evidence="1">Fructose-bisphosphate aldolase</fullName>
    </submittedName>
</protein>
<feature type="non-terminal residue" evidence="1">
    <location>
        <position position="163"/>
    </location>
</feature>
<gene>
    <name evidence="1" type="ORF">ENJ65_07130</name>
</gene>
<evidence type="ECO:0000313" key="1">
    <source>
        <dbReference type="EMBL" id="HHJ81391.1"/>
    </source>
</evidence>
<dbReference type="InterPro" id="IPR050246">
    <property type="entry name" value="Class_II_FBP_aldolase"/>
</dbReference>
<dbReference type="Proteomes" id="UP000885832">
    <property type="component" value="Unassembled WGS sequence"/>
</dbReference>
<name>A0A832J8D0_9GAMM</name>
<dbReference type="PANTHER" id="PTHR30304:SF0">
    <property type="entry name" value="D-TAGATOSE-1,6-BISPHOSPHATE ALDOLASE SUBUNIT GATY-RELATED"/>
    <property type="match status" value="1"/>
</dbReference>
<dbReference type="EMBL" id="DRNF01000451">
    <property type="protein sequence ID" value="HHJ81391.1"/>
    <property type="molecule type" value="Genomic_DNA"/>
</dbReference>
<dbReference type="SUPFAM" id="SSF51569">
    <property type="entry name" value="Aldolase"/>
    <property type="match status" value="1"/>
</dbReference>
<dbReference type="PANTHER" id="PTHR30304">
    <property type="entry name" value="D-TAGATOSE-1,6-BISPHOSPHATE ALDOLASE"/>
    <property type="match status" value="1"/>
</dbReference>